<proteinExistence type="predicted"/>
<feature type="domain" description="CDC48 N-terminal subdomain" evidence="5">
    <location>
        <begin position="91"/>
        <end position="174"/>
    </location>
</feature>
<dbReference type="InterPro" id="IPR009010">
    <property type="entry name" value="Asp_de-COase-like_dom_sf"/>
</dbReference>
<evidence type="ECO:0000313" key="6">
    <source>
        <dbReference type="EMBL" id="CAG8474743.1"/>
    </source>
</evidence>
<dbReference type="Pfam" id="PF02933">
    <property type="entry name" value="CDC48_2"/>
    <property type="match status" value="1"/>
</dbReference>
<reference evidence="6" key="1">
    <citation type="submission" date="2021-06" db="EMBL/GenBank/DDBJ databases">
        <authorList>
            <person name="Kallberg Y."/>
            <person name="Tangrot J."/>
            <person name="Rosling A."/>
        </authorList>
    </citation>
    <scope>NUCLEOTIDE SEQUENCE</scope>
    <source>
        <strain evidence="6">BR232B</strain>
    </source>
</reference>
<dbReference type="SUPFAM" id="SSF50692">
    <property type="entry name" value="ADC-like"/>
    <property type="match status" value="1"/>
</dbReference>
<sequence length="271" mass="30868">MIFLHLTSIDSENAPIHLPHPYPTSGRSKTPPTEYGPSLSPPTIDEPSLTESIIAGEAFVKKILPNLGYVIKDFKCNPGKNLLPEKLTLKELIVEDTIRDDNSLMVLSPAAMKKLRLFCGAIALVEGRKGYKTILIVWADEGCEDVKVRINQVVRNNLRVRLGDVVSIQLFSDIKYGQRVQLLPIDDTVEGVMEDLFEIYLKQYFQNAYRPVREGDVFSIKDGGRSMEFKVLETDPPNYCIVSSYNMTSFYKLWTSIYFHVIDYKQYTDML</sequence>
<comment type="caution">
    <text evidence="6">The sequence shown here is derived from an EMBL/GenBank/DDBJ whole genome shotgun (WGS) entry which is preliminary data.</text>
</comment>
<keyword evidence="7" id="KW-1185">Reference proteome</keyword>
<dbReference type="InterPro" id="IPR003338">
    <property type="entry name" value="CDC4_N-term_subdom"/>
</dbReference>
<protein>
    <submittedName>
        <fullName evidence="6">8897_t:CDS:1</fullName>
    </submittedName>
</protein>
<feature type="domain" description="CDC48" evidence="4">
    <location>
        <begin position="191"/>
        <end position="257"/>
    </location>
</feature>
<dbReference type="SMART" id="SM01073">
    <property type="entry name" value="CDC48_N"/>
    <property type="match status" value="1"/>
</dbReference>
<feature type="region of interest" description="Disordered" evidence="3">
    <location>
        <begin position="15"/>
        <end position="44"/>
    </location>
</feature>
<dbReference type="Gene3D" id="3.10.330.10">
    <property type="match status" value="1"/>
</dbReference>
<keyword evidence="1" id="KW-0547">Nucleotide-binding</keyword>
<evidence type="ECO:0000256" key="1">
    <source>
        <dbReference type="ARBA" id="ARBA00022741"/>
    </source>
</evidence>
<dbReference type="SUPFAM" id="SSF54585">
    <property type="entry name" value="Cdc48 domain 2-like"/>
    <property type="match status" value="1"/>
</dbReference>
<dbReference type="FunFam" id="3.10.330.10:FF:000001">
    <property type="entry name" value="Cell division control 48"/>
    <property type="match status" value="1"/>
</dbReference>
<evidence type="ECO:0000313" key="7">
    <source>
        <dbReference type="Proteomes" id="UP000789739"/>
    </source>
</evidence>
<evidence type="ECO:0000256" key="3">
    <source>
        <dbReference type="SAM" id="MobiDB-lite"/>
    </source>
</evidence>
<name>A0A9N8W2F4_9GLOM</name>
<dbReference type="Proteomes" id="UP000789739">
    <property type="component" value="Unassembled WGS sequence"/>
</dbReference>
<dbReference type="Pfam" id="PF02359">
    <property type="entry name" value="CDC48_N"/>
    <property type="match status" value="1"/>
</dbReference>
<evidence type="ECO:0000256" key="2">
    <source>
        <dbReference type="ARBA" id="ARBA00022840"/>
    </source>
</evidence>
<dbReference type="Gene3D" id="2.40.40.20">
    <property type="match status" value="1"/>
</dbReference>
<dbReference type="InterPro" id="IPR029067">
    <property type="entry name" value="CDC48_domain_2-like_sf"/>
</dbReference>
<dbReference type="GO" id="GO:0005524">
    <property type="term" value="F:ATP binding"/>
    <property type="evidence" value="ECO:0007669"/>
    <property type="project" value="UniProtKB-KW"/>
</dbReference>
<dbReference type="OrthoDB" id="2343391at2759"/>
<dbReference type="InterPro" id="IPR004201">
    <property type="entry name" value="Cdc48_dom2"/>
</dbReference>
<organism evidence="6 7">
    <name type="scientific">Paraglomus brasilianum</name>
    <dbReference type="NCBI Taxonomy" id="144538"/>
    <lineage>
        <taxon>Eukaryota</taxon>
        <taxon>Fungi</taxon>
        <taxon>Fungi incertae sedis</taxon>
        <taxon>Mucoromycota</taxon>
        <taxon>Glomeromycotina</taxon>
        <taxon>Glomeromycetes</taxon>
        <taxon>Paraglomerales</taxon>
        <taxon>Paraglomeraceae</taxon>
        <taxon>Paraglomus</taxon>
    </lineage>
</organism>
<keyword evidence="2" id="KW-0067">ATP-binding</keyword>
<dbReference type="EMBL" id="CAJVPI010000079">
    <property type="protein sequence ID" value="CAG8474743.1"/>
    <property type="molecule type" value="Genomic_DNA"/>
</dbReference>
<gene>
    <name evidence="6" type="ORF">PBRASI_LOCUS1261</name>
</gene>
<dbReference type="FunFam" id="2.40.40.20:FF:000003">
    <property type="entry name" value="Transitional endoplasmic reticulum ATPase"/>
    <property type="match status" value="1"/>
</dbReference>
<dbReference type="AlphaFoldDB" id="A0A9N8W2F4"/>
<evidence type="ECO:0000259" key="4">
    <source>
        <dbReference type="SMART" id="SM01072"/>
    </source>
</evidence>
<accession>A0A9N8W2F4</accession>
<evidence type="ECO:0000259" key="5">
    <source>
        <dbReference type="SMART" id="SM01073"/>
    </source>
</evidence>
<dbReference type="SMART" id="SM01072">
    <property type="entry name" value="CDC48_2"/>
    <property type="match status" value="1"/>
</dbReference>